<dbReference type="AlphaFoldDB" id="A0A8S1EI84"/>
<keyword evidence="9" id="KW-1185">Reference proteome</keyword>
<dbReference type="SMART" id="SM00184">
    <property type="entry name" value="RING"/>
    <property type="match status" value="1"/>
</dbReference>
<feature type="region of interest" description="Disordered" evidence="6">
    <location>
        <begin position="173"/>
        <end position="210"/>
    </location>
</feature>
<dbReference type="SMART" id="SM00248">
    <property type="entry name" value="ANK"/>
    <property type="match status" value="2"/>
</dbReference>
<keyword evidence="4" id="KW-0040">ANK repeat</keyword>
<dbReference type="PROSITE" id="PS50297">
    <property type="entry name" value="ANK_REP_REGION"/>
    <property type="match status" value="2"/>
</dbReference>
<dbReference type="InterPro" id="IPR001841">
    <property type="entry name" value="Znf_RING"/>
</dbReference>
<proteinExistence type="predicted"/>
<gene>
    <name evidence="8" type="ORF">CBOVIS_LOCUS5984</name>
</gene>
<evidence type="ECO:0000256" key="1">
    <source>
        <dbReference type="ARBA" id="ARBA00022723"/>
    </source>
</evidence>
<dbReference type="Proteomes" id="UP000494206">
    <property type="component" value="Unassembled WGS sequence"/>
</dbReference>
<dbReference type="Gene3D" id="1.25.40.20">
    <property type="entry name" value="Ankyrin repeat-containing domain"/>
    <property type="match status" value="1"/>
</dbReference>
<dbReference type="GO" id="GO:0008270">
    <property type="term" value="F:zinc ion binding"/>
    <property type="evidence" value="ECO:0007669"/>
    <property type="project" value="UniProtKB-KW"/>
</dbReference>
<dbReference type="SUPFAM" id="SSF52113">
    <property type="entry name" value="BRCT domain"/>
    <property type="match status" value="1"/>
</dbReference>
<evidence type="ECO:0000256" key="5">
    <source>
        <dbReference type="PROSITE-ProRule" id="PRU00175"/>
    </source>
</evidence>
<dbReference type="InterPro" id="IPR018957">
    <property type="entry name" value="Znf_C3HC4_RING-type"/>
</dbReference>
<dbReference type="PROSITE" id="PS50088">
    <property type="entry name" value="ANK_REPEAT"/>
    <property type="match status" value="2"/>
</dbReference>
<dbReference type="Gene3D" id="3.30.40.10">
    <property type="entry name" value="Zinc/RING finger domain, C3HC4 (zinc finger)"/>
    <property type="match status" value="1"/>
</dbReference>
<protein>
    <recommendedName>
        <fullName evidence="7">RING-type domain-containing protein</fullName>
    </recommendedName>
</protein>
<dbReference type="OrthoDB" id="194358at2759"/>
<name>A0A8S1EI84_9PELO</name>
<feature type="domain" description="RING-type" evidence="7">
    <location>
        <begin position="21"/>
        <end position="67"/>
    </location>
</feature>
<evidence type="ECO:0000313" key="8">
    <source>
        <dbReference type="EMBL" id="CAB3403520.1"/>
    </source>
</evidence>
<feature type="repeat" description="ANK" evidence="4">
    <location>
        <begin position="400"/>
        <end position="432"/>
    </location>
</feature>
<organism evidence="8 9">
    <name type="scientific">Caenorhabditis bovis</name>
    <dbReference type="NCBI Taxonomy" id="2654633"/>
    <lineage>
        <taxon>Eukaryota</taxon>
        <taxon>Metazoa</taxon>
        <taxon>Ecdysozoa</taxon>
        <taxon>Nematoda</taxon>
        <taxon>Chromadorea</taxon>
        <taxon>Rhabditida</taxon>
        <taxon>Rhabditina</taxon>
        <taxon>Rhabditomorpha</taxon>
        <taxon>Rhabditoidea</taxon>
        <taxon>Rhabditidae</taxon>
        <taxon>Peloderinae</taxon>
        <taxon>Caenorhabditis</taxon>
    </lineage>
</organism>
<evidence type="ECO:0000256" key="2">
    <source>
        <dbReference type="ARBA" id="ARBA00022771"/>
    </source>
</evidence>
<feature type="region of interest" description="Disordered" evidence="6">
    <location>
        <begin position="135"/>
        <end position="158"/>
    </location>
</feature>
<dbReference type="Pfam" id="PF00097">
    <property type="entry name" value="zf-C3HC4"/>
    <property type="match status" value="1"/>
</dbReference>
<feature type="compositionally biased region" description="Polar residues" evidence="6">
    <location>
        <begin position="307"/>
        <end position="331"/>
    </location>
</feature>
<dbReference type="InterPro" id="IPR036420">
    <property type="entry name" value="BRCT_dom_sf"/>
</dbReference>
<dbReference type="InterPro" id="IPR053345">
    <property type="entry name" value="Ankyrin_repeat-containing"/>
</dbReference>
<dbReference type="InterPro" id="IPR036770">
    <property type="entry name" value="Ankyrin_rpt-contain_sf"/>
</dbReference>
<evidence type="ECO:0000256" key="3">
    <source>
        <dbReference type="ARBA" id="ARBA00022833"/>
    </source>
</evidence>
<dbReference type="SUPFAM" id="SSF57850">
    <property type="entry name" value="RING/U-box"/>
    <property type="match status" value="1"/>
</dbReference>
<comment type="caution">
    <text evidence="8">The sequence shown here is derived from an EMBL/GenBank/DDBJ whole genome shotgun (WGS) entry which is preliminary data.</text>
</comment>
<dbReference type="EMBL" id="CADEPM010000003">
    <property type="protein sequence ID" value="CAB3403520.1"/>
    <property type="molecule type" value="Genomic_DNA"/>
</dbReference>
<evidence type="ECO:0000256" key="4">
    <source>
        <dbReference type="PROSITE-ProRule" id="PRU00023"/>
    </source>
</evidence>
<dbReference type="Gene3D" id="3.40.50.10190">
    <property type="entry name" value="BRCT domain"/>
    <property type="match status" value="1"/>
</dbReference>
<accession>A0A8S1EI84</accession>
<keyword evidence="1" id="KW-0479">Metal-binding</keyword>
<dbReference type="PROSITE" id="PS50089">
    <property type="entry name" value="ZF_RING_2"/>
    <property type="match status" value="1"/>
</dbReference>
<evidence type="ECO:0000313" key="9">
    <source>
        <dbReference type="Proteomes" id="UP000494206"/>
    </source>
</evidence>
<dbReference type="InterPro" id="IPR002110">
    <property type="entry name" value="Ankyrin_rpt"/>
</dbReference>
<dbReference type="PROSITE" id="PS00518">
    <property type="entry name" value="ZF_RING_1"/>
    <property type="match status" value="1"/>
</dbReference>
<dbReference type="SUPFAM" id="SSF48403">
    <property type="entry name" value="Ankyrin repeat"/>
    <property type="match status" value="1"/>
</dbReference>
<keyword evidence="2 5" id="KW-0863">Zinc-finger</keyword>
<evidence type="ECO:0000256" key="6">
    <source>
        <dbReference type="SAM" id="MobiDB-lite"/>
    </source>
</evidence>
<dbReference type="InterPro" id="IPR013083">
    <property type="entry name" value="Znf_RING/FYVE/PHD"/>
</dbReference>
<dbReference type="InterPro" id="IPR017907">
    <property type="entry name" value="Znf_RING_CS"/>
</dbReference>
<dbReference type="PANTHER" id="PTHR22956:SF15">
    <property type="entry name" value="DOMAIN OF UNKNOWN FUNCTION WSN DOMAIN-CONTAINING PROTEIN"/>
    <property type="match status" value="1"/>
</dbReference>
<dbReference type="Pfam" id="PF12796">
    <property type="entry name" value="Ank_2"/>
    <property type="match status" value="1"/>
</dbReference>
<feature type="repeat" description="ANK" evidence="4">
    <location>
        <begin position="366"/>
        <end position="398"/>
    </location>
</feature>
<feature type="compositionally biased region" description="Basic and acidic residues" evidence="6">
    <location>
        <begin position="284"/>
        <end position="306"/>
    </location>
</feature>
<dbReference type="PANTHER" id="PTHR22956">
    <property type="entry name" value="ANKYRIN REPEAT-CONTAINING PROTEIN F37A4.4-RELATED-RELATED"/>
    <property type="match status" value="1"/>
</dbReference>
<feature type="region of interest" description="Disordered" evidence="6">
    <location>
        <begin position="259"/>
        <end position="331"/>
    </location>
</feature>
<evidence type="ECO:0000259" key="7">
    <source>
        <dbReference type="PROSITE" id="PS50089"/>
    </source>
</evidence>
<keyword evidence="3" id="KW-0862">Zinc</keyword>
<reference evidence="8 9" key="1">
    <citation type="submission" date="2020-04" db="EMBL/GenBank/DDBJ databases">
        <authorList>
            <person name="Laetsch R D."/>
            <person name="Stevens L."/>
            <person name="Kumar S."/>
            <person name="Blaxter L. M."/>
        </authorList>
    </citation>
    <scope>NUCLEOTIDE SEQUENCE [LARGE SCALE GENOMIC DNA]</scope>
</reference>
<sequence length="689" mass="78051">MATSFVNTKKALVDFKNVIACAACEKSVKDLQFLGTSCKHAFCWDCISSFTDLTKKKRGYSAACPRCAMQLNMSKISGATILNNCFDMLEELAIHLNEFEEATLSKEDFCSTQMIFADFNLKENVRTVEDFLLTQPPFNEDDDENDNDDKSPSPELDYFGNFVKSNEIKKEEIEIKQEPSSTGLKRPLSKFEDDSPRRPSKKSKNSINFPEQMLLFGSQLPERTHDNNSLSPFVNRRSTAPAASSGMVAMFADPIRSVKVKKEPSPDDPFVRNVAQPRKTMSTKADDVKRETKSRTRASLQRERQSISRSASPASLEIKSNTKSPRRSSFGTRRGEVVIINSIMNNRIPQLQSAIDAGTCLNEKEGDKTPLYVAVEHNNLKAVELLVNNGALINASCLPSCETTLHEAVRQKNHKIAEFLLSKGASMKIRNSWKKTAENLIDENDVEMKRIFHKHRNKHVLQPVVNPRRPRIYFVQLIDEKSLTEREKTRLPGKLNLVNSEISGVTHVVIDVEPKSHILTISKENLAQILTAIIRPSLLVSTKWLKDCISDERKVENDKDYIIKKVRVMDGPVIEGSKEKWKKTDDRMSPKLFVGCKFHFLRTKYQFLDRPALIEIVRAGGGLAFPREPVLSEHDPPPYHNPNLAPNFIVYSLNHDVPNKYRDSSKFTLVCEAWLIEAILNFSLTATPY</sequence>